<comment type="caution">
    <text evidence="1">The sequence shown here is derived from an EMBL/GenBank/DDBJ whole genome shotgun (WGS) entry which is preliminary data.</text>
</comment>
<dbReference type="EMBL" id="QQAX01000004">
    <property type="protein sequence ID" value="RDI46947.1"/>
    <property type="molecule type" value="Genomic_DNA"/>
</dbReference>
<accession>A0A370GTD5</accession>
<dbReference type="Proteomes" id="UP000254720">
    <property type="component" value="Unassembled WGS sequence"/>
</dbReference>
<dbReference type="OrthoDB" id="6979651at2"/>
<organism evidence="1 2">
    <name type="scientific">Aquicella lusitana</name>
    <dbReference type="NCBI Taxonomy" id="254246"/>
    <lineage>
        <taxon>Bacteria</taxon>
        <taxon>Pseudomonadati</taxon>
        <taxon>Pseudomonadota</taxon>
        <taxon>Gammaproteobacteria</taxon>
        <taxon>Legionellales</taxon>
        <taxon>Coxiellaceae</taxon>
        <taxon>Aquicella</taxon>
    </lineage>
</organism>
<reference evidence="1 2" key="1">
    <citation type="submission" date="2018-07" db="EMBL/GenBank/DDBJ databases">
        <title>Genomic Encyclopedia of Type Strains, Phase IV (KMG-IV): sequencing the most valuable type-strain genomes for metagenomic binning, comparative biology and taxonomic classification.</title>
        <authorList>
            <person name="Goeker M."/>
        </authorList>
    </citation>
    <scope>NUCLEOTIDE SEQUENCE [LARGE SCALE GENOMIC DNA]</scope>
    <source>
        <strain evidence="1 2">DSM 16500</strain>
    </source>
</reference>
<protein>
    <recommendedName>
        <fullName evidence="3">Heme oxygenase-like protein</fullName>
    </recommendedName>
</protein>
<dbReference type="InterPro" id="IPR016084">
    <property type="entry name" value="Haem_Oase-like_multi-hlx"/>
</dbReference>
<evidence type="ECO:0000313" key="2">
    <source>
        <dbReference type="Proteomes" id="UP000254720"/>
    </source>
</evidence>
<dbReference type="RefSeq" id="WP_114833713.1">
    <property type="nucleotide sequence ID" value="NZ_LR699114.1"/>
</dbReference>
<keyword evidence="2" id="KW-1185">Reference proteome</keyword>
<dbReference type="AlphaFoldDB" id="A0A370GTD5"/>
<proteinExistence type="predicted"/>
<name>A0A370GTD5_9COXI</name>
<evidence type="ECO:0000313" key="1">
    <source>
        <dbReference type="EMBL" id="RDI46947.1"/>
    </source>
</evidence>
<evidence type="ECO:0008006" key="3">
    <source>
        <dbReference type="Google" id="ProtNLM"/>
    </source>
</evidence>
<dbReference type="Gene3D" id="1.20.910.10">
    <property type="entry name" value="Heme oxygenase-like"/>
    <property type="match status" value="1"/>
</dbReference>
<sequence>MTSEGTANLALLLEKNRYHASLYQTRSPLMHLIRSEAMAEKSKREKLLDCIQIFSDYFQKTIMLRNVFCEHLKFMPIAQAHLREEFEHNLDLFRDRKQRPAPWDPLLDATSAWFAWKMLTLDNEEKTLLVHLVLETSANIFFTEAHQVMHAYGETEYFTIHAAVDSEHEQMGVTLLENLTADKYKRLIVVQQQGWDMLNTACDRIASLTCASPSMGRL</sequence>
<gene>
    <name evidence="1" type="ORF">C8D86_10470</name>
</gene>